<feature type="binding site" evidence="6">
    <location>
        <position position="126"/>
    </location>
    <ligand>
        <name>L-histidine</name>
        <dbReference type="ChEBI" id="CHEBI:57595"/>
    </ligand>
</feature>
<keyword evidence="2 5" id="KW-0547">Nucleotide-binding</keyword>
<keyword evidence="5" id="KW-0436">Ligase</keyword>
<accession>A0A410FWR9</accession>
<keyword evidence="5" id="KW-0067">ATP-binding</keyword>
<name>A0A410FWR9_BIPS1</name>
<feature type="compositionally biased region" description="Basic and acidic residues" evidence="7">
    <location>
        <begin position="186"/>
        <end position="195"/>
    </location>
</feature>
<dbReference type="CDD" id="cd00773">
    <property type="entry name" value="HisRS-like_core"/>
    <property type="match status" value="1"/>
</dbReference>
<dbReference type="GO" id="GO:0005737">
    <property type="term" value="C:cytoplasm"/>
    <property type="evidence" value="ECO:0007669"/>
    <property type="project" value="UniProtKB-SubCell"/>
</dbReference>
<feature type="region of interest" description="Disordered" evidence="7">
    <location>
        <begin position="439"/>
        <end position="459"/>
    </location>
</feature>
<feature type="binding site" evidence="6">
    <location>
        <begin position="81"/>
        <end position="83"/>
    </location>
    <ligand>
        <name>L-histidine</name>
        <dbReference type="ChEBI" id="CHEBI:57595"/>
    </ligand>
</feature>
<evidence type="ECO:0000256" key="4">
    <source>
        <dbReference type="ARBA" id="ARBA00047639"/>
    </source>
</evidence>
<dbReference type="GO" id="GO:0006427">
    <property type="term" value="P:histidyl-tRNA aminoacylation"/>
    <property type="evidence" value="ECO:0007669"/>
    <property type="project" value="UniProtKB-UniRule"/>
</dbReference>
<dbReference type="InterPro" id="IPR036621">
    <property type="entry name" value="Anticodon-bd_dom_sf"/>
</dbReference>
<feature type="region of interest" description="Disordered" evidence="7">
    <location>
        <begin position="159"/>
        <end position="195"/>
    </location>
</feature>
<dbReference type="Gene3D" id="3.30.930.10">
    <property type="entry name" value="Bira Bifunctional Protein, Domain 2"/>
    <property type="match status" value="2"/>
</dbReference>
<feature type="binding site" evidence="6">
    <location>
        <position position="112"/>
    </location>
    <ligand>
        <name>L-histidine</name>
        <dbReference type="ChEBI" id="CHEBI:57595"/>
    </ligand>
</feature>
<comment type="subcellular location">
    <subcellularLocation>
        <location evidence="5">Cytoplasm</location>
    </subcellularLocation>
</comment>
<dbReference type="HAMAP" id="MF_00127">
    <property type="entry name" value="His_tRNA_synth"/>
    <property type="match status" value="1"/>
</dbReference>
<keyword evidence="3 5" id="KW-0030">Aminoacyl-tRNA synthetase</keyword>
<evidence type="ECO:0000259" key="8">
    <source>
        <dbReference type="PROSITE" id="PS50862"/>
    </source>
</evidence>
<dbReference type="InterPro" id="IPR006195">
    <property type="entry name" value="aa-tRNA-synth_II"/>
</dbReference>
<evidence type="ECO:0000256" key="3">
    <source>
        <dbReference type="ARBA" id="ARBA00023146"/>
    </source>
</evidence>
<dbReference type="EMBL" id="CP034928">
    <property type="protein sequence ID" value="QAA77421.1"/>
    <property type="molecule type" value="Genomic_DNA"/>
</dbReference>
<comment type="subunit">
    <text evidence="5">Homodimer.</text>
</comment>
<feature type="binding site" evidence="6">
    <location>
        <begin position="300"/>
        <end position="301"/>
    </location>
    <ligand>
        <name>L-histidine</name>
        <dbReference type="ChEBI" id="CHEBI:57595"/>
    </ligand>
</feature>
<evidence type="ECO:0000256" key="1">
    <source>
        <dbReference type="ARBA" id="ARBA00008226"/>
    </source>
</evidence>
<dbReference type="InterPro" id="IPR041715">
    <property type="entry name" value="HisRS-like_core"/>
</dbReference>
<dbReference type="Pfam" id="PF03129">
    <property type="entry name" value="HGTP_anticodon"/>
    <property type="match status" value="1"/>
</dbReference>
<reference evidence="10" key="1">
    <citation type="submission" date="2018-12" db="EMBL/GenBank/DDBJ databases">
        <title>Complete genome sequence of an uncultured bacterium of the candidate phylum Bipolaricaulota.</title>
        <authorList>
            <person name="Kadnikov V.V."/>
            <person name="Mardanov A.V."/>
            <person name="Beletsky A.V."/>
            <person name="Frank Y.A."/>
            <person name="Karnachuk O.V."/>
            <person name="Ravin N.V."/>
        </authorList>
    </citation>
    <scope>NUCLEOTIDE SEQUENCE [LARGE SCALE GENOMIC DNA]</scope>
</reference>
<dbReference type="Pfam" id="PF13393">
    <property type="entry name" value="tRNA-synt_His"/>
    <property type="match status" value="2"/>
</dbReference>
<dbReference type="AlphaFoldDB" id="A0A410FWR9"/>
<dbReference type="KEGG" id="bih:BIP78_1657"/>
<dbReference type="EC" id="6.1.1.21" evidence="5"/>
<feature type="binding site" evidence="6">
    <location>
        <position position="130"/>
    </location>
    <ligand>
        <name>L-histidine</name>
        <dbReference type="ChEBI" id="CHEBI:57595"/>
    </ligand>
</feature>
<evidence type="ECO:0000313" key="10">
    <source>
        <dbReference type="Proteomes" id="UP000287233"/>
    </source>
</evidence>
<dbReference type="InterPro" id="IPR045864">
    <property type="entry name" value="aa-tRNA-synth_II/BPL/LPL"/>
</dbReference>
<dbReference type="GO" id="GO:0004821">
    <property type="term" value="F:histidine-tRNA ligase activity"/>
    <property type="evidence" value="ECO:0007669"/>
    <property type="project" value="UniProtKB-UniRule"/>
</dbReference>
<gene>
    <name evidence="5" type="primary">hisS</name>
    <name evidence="9" type="ORF">BIP78_1657</name>
</gene>
<evidence type="ECO:0000256" key="2">
    <source>
        <dbReference type="ARBA" id="ARBA00022741"/>
    </source>
</evidence>
<evidence type="ECO:0000256" key="5">
    <source>
        <dbReference type="HAMAP-Rule" id="MF_00127"/>
    </source>
</evidence>
<dbReference type="GO" id="GO:0005524">
    <property type="term" value="F:ATP binding"/>
    <property type="evidence" value="ECO:0007669"/>
    <property type="project" value="UniProtKB-UniRule"/>
</dbReference>
<dbReference type="InterPro" id="IPR015807">
    <property type="entry name" value="His-tRNA-ligase"/>
</dbReference>
<comment type="catalytic activity">
    <reaction evidence="4 5">
        <text>tRNA(His) + L-histidine + ATP = L-histidyl-tRNA(His) + AMP + diphosphate + H(+)</text>
        <dbReference type="Rhea" id="RHEA:17313"/>
        <dbReference type="Rhea" id="RHEA-COMP:9665"/>
        <dbReference type="Rhea" id="RHEA-COMP:9689"/>
        <dbReference type="ChEBI" id="CHEBI:15378"/>
        <dbReference type="ChEBI" id="CHEBI:30616"/>
        <dbReference type="ChEBI" id="CHEBI:33019"/>
        <dbReference type="ChEBI" id="CHEBI:57595"/>
        <dbReference type="ChEBI" id="CHEBI:78442"/>
        <dbReference type="ChEBI" id="CHEBI:78527"/>
        <dbReference type="ChEBI" id="CHEBI:456215"/>
        <dbReference type="EC" id="6.1.1.21"/>
    </reaction>
</comment>
<dbReference type="InterPro" id="IPR004516">
    <property type="entry name" value="HisRS/HisZ"/>
</dbReference>
<dbReference type="PANTHER" id="PTHR43707">
    <property type="entry name" value="HISTIDYL-TRNA SYNTHETASE"/>
    <property type="match status" value="1"/>
</dbReference>
<proteinExistence type="inferred from homology"/>
<keyword evidence="5" id="KW-0648">Protein biosynthesis</keyword>
<dbReference type="SUPFAM" id="SSF55681">
    <property type="entry name" value="Class II aaRS and biotin synthetases"/>
    <property type="match status" value="1"/>
</dbReference>
<comment type="similarity">
    <text evidence="1 5">Belongs to the class-II aminoacyl-tRNA synthetase family.</text>
</comment>
<dbReference type="PROSITE" id="PS50862">
    <property type="entry name" value="AA_TRNA_LIGASE_II"/>
    <property type="match status" value="1"/>
</dbReference>
<evidence type="ECO:0000313" key="9">
    <source>
        <dbReference type="EMBL" id="QAA77421.1"/>
    </source>
</evidence>
<evidence type="ECO:0000256" key="6">
    <source>
        <dbReference type="PIRSR" id="PIRSR001549-1"/>
    </source>
</evidence>
<dbReference type="Proteomes" id="UP000287233">
    <property type="component" value="Chromosome"/>
</dbReference>
<dbReference type="PIRSF" id="PIRSF001549">
    <property type="entry name" value="His-tRNA_synth"/>
    <property type="match status" value="1"/>
</dbReference>
<evidence type="ECO:0000256" key="7">
    <source>
        <dbReference type="SAM" id="MobiDB-lite"/>
    </source>
</evidence>
<sequence>MKVESIRGMRDILPEETPLWQKLEAEIRSAFALYGYREIRVPLVERAELFSRGVGEETEVVDKQMYVFPDRKGLLLALRPEATASVVRAYVEHGLHAKGDLAKLYYLGPMFRYEKPQLGRQRQFHQYGVESIGSLDPALDAEVMDLAWHLMERLLVRDPSSEVRDPEPPGLPTDNGPRSTVPGPRPTDHGQRSPDHGLLLRLNSIGCRDDRPLYREALQGYFAAQAGDLCPECRRRLETNPLRILDCKEEGCRALSREAPRSVDHLCPECGQHFADVQAHLASLGLAHEFDPTLVRGLDYYTRTVFELCSRDLGAQDALLGGGRYDGLVELLGGSPTPAVGFAGGMERLAIALSAQQGVEGASESSLDLYLVPIGDEAKREGARLLAALRRRGLSVDTDYMGRSLRKAMQVAGRSARYAAILGQDELTRGEIKLKNLSSGEEKPVPLPQFRTDPGAFLR</sequence>
<dbReference type="PANTHER" id="PTHR43707:SF1">
    <property type="entry name" value="HISTIDINE--TRNA LIGASE, MITOCHONDRIAL-RELATED"/>
    <property type="match status" value="1"/>
</dbReference>
<dbReference type="InterPro" id="IPR004154">
    <property type="entry name" value="Anticodon-bd"/>
</dbReference>
<feature type="domain" description="Aminoacyl-transfer RNA synthetases class-II family profile" evidence="8">
    <location>
        <begin position="1"/>
        <end position="373"/>
    </location>
</feature>
<organism evidence="9 10">
    <name type="scientific">Bipolaricaulis sibiricus</name>
    <dbReference type="NCBI Taxonomy" id="2501609"/>
    <lineage>
        <taxon>Bacteria</taxon>
        <taxon>Candidatus Bipolaricaulota</taxon>
        <taxon>Candidatus Bipolaricaulia</taxon>
        <taxon>Candidatus Bipolaricaulales</taxon>
        <taxon>Candidatus Bipolaricaulaceae</taxon>
        <taxon>Candidatus Bipolaricaulis</taxon>
    </lineage>
</organism>
<protein>
    <recommendedName>
        <fullName evidence="5">Histidine--tRNA ligase</fullName>
        <ecNumber evidence="5">6.1.1.21</ecNumber>
    </recommendedName>
    <alternativeName>
        <fullName evidence="5">Histidyl-tRNA synthetase</fullName>
        <shortName evidence="5">HisRS</shortName>
    </alternativeName>
</protein>
<dbReference type="Gene3D" id="3.40.50.800">
    <property type="entry name" value="Anticodon-binding domain"/>
    <property type="match status" value="1"/>
</dbReference>
<dbReference type="SUPFAM" id="SSF52954">
    <property type="entry name" value="Class II aaRS ABD-related"/>
    <property type="match status" value="1"/>
</dbReference>
<feature type="binding site" evidence="6">
    <location>
        <position position="296"/>
    </location>
    <ligand>
        <name>L-histidine</name>
        <dbReference type="ChEBI" id="CHEBI:57595"/>
    </ligand>
</feature>
<keyword evidence="5" id="KW-0963">Cytoplasm</keyword>